<proteinExistence type="inferred from homology"/>
<evidence type="ECO:0000313" key="8">
    <source>
        <dbReference type="WBParaSite" id="ACRNAN_scaffold641.g20812.t1"/>
    </source>
</evidence>
<organism evidence="7 8">
    <name type="scientific">Acrobeloides nanus</name>
    <dbReference type="NCBI Taxonomy" id="290746"/>
    <lineage>
        <taxon>Eukaryota</taxon>
        <taxon>Metazoa</taxon>
        <taxon>Ecdysozoa</taxon>
        <taxon>Nematoda</taxon>
        <taxon>Chromadorea</taxon>
        <taxon>Rhabditida</taxon>
        <taxon>Tylenchina</taxon>
        <taxon>Cephalobomorpha</taxon>
        <taxon>Cephaloboidea</taxon>
        <taxon>Cephalobidae</taxon>
        <taxon>Acrobeloides</taxon>
    </lineage>
</organism>
<evidence type="ECO:0000313" key="7">
    <source>
        <dbReference type="Proteomes" id="UP000887540"/>
    </source>
</evidence>
<accession>A0A914EAA2</accession>
<feature type="signal peptide" evidence="6">
    <location>
        <begin position="1"/>
        <end position="20"/>
    </location>
</feature>
<feature type="region of interest" description="Disordered" evidence="5">
    <location>
        <begin position="154"/>
        <end position="176"/>
    </location>
</feature>
<evidence type="ECO:0000256" key="6">
    <source>
        <dbReference type="SAM" id="SignalP"/>
    </source>
</evidence>
<reference evidence="8" key="1">
    <citation type="submission" date="2022-11" db="UniProtKB">
        <authorList>
            <consortium name="WormBaseParasite"/>
        </authorList>
    </citation>
    <scope>IDENTIFICATION</scope>
</reference>
<dbReference type="InterPro" id="IPR038479">
    <property type="entry name" value="Transthyretin-like_sf"/>
</dbReference>
<dbReference type="Gene3D" id="2.60.40.3330">
    <property type="match status" value="2"/>
</dbReference>
<dbReference type="WBParaSite" id="ACRNAN_scaffold641.g20812.t1">
    <property type="protein sequence ID" value="ACRNAN_scaffold641.g20812.t1"/>
    <property type="gene ID" value="ACRNAN_scaffold641.g20812"/>
</dbReference>
<keyword evidence="4 6" id="KW-0732">Signal</keyword>
<dbReference type="GO" id="GO:0005576">
    <property type="term" value="C:extracellular region"/>
    <property type="evidence" value="ECO:0007669"/>
    <property type="project" value="UniProtKB-SubCell"/>
</dbReference>
<dbReference type="GO" id="GO:0009986">
    <property type="term" value="C:cell surface"/>
    <property type="evidence" value="ECO:0007669"/>
    <property type="project" value="InterPro"/>
</dbReference>
<evidence type="ECO:0000256" key="1">
    <source>
        <dbReference type="ARBA" id="ARBA00004613"/>
    </source>
</evidence>
<dbReference type="InterPro" id="IPR001534">
    <property type="entry name" value="Transthyretin-like"/>
</dbReference>
<comment type="subcellular location">
    <subcellularLocation>
        <location evidence="1">Secreted</location>
    </subcellularLocation>
</comment>
<keyword evidence="3" id="KW-0964">Secreted</keyword>
<dbReference type="Proteomes" id="UP000887540">
    <property type="component" value="Unplaced"/>
</dbReference>
<evidence type="ECO:0000256" key="2">
    <source>
        <dbReference type="ARBA" id="ARBA00010112"/>
    </source>
</evidence>
<dbReference type="AlphaFoldDB" id="A0A914EAA2"/>
<protein>
    <submittedName>
        <fullName evidence="8">Uncharacterized protein</fullName>
    </submittedName>
</protein>
<sequence length="318" mass="35829">MNVCLFFFVVFSCGFITVFGTTITVKGQLYCCYGGETNFTKTTTTTTTTLTPTNWVSSTKQPYTTTKKYYGPNYISKNKKRDAANSDNRYCEPIVGAEVSLWEEDGYWGLDGDDLLNYVKTDQNGGFSLEGKEYEFGFPTFFVLAKTTCGIPNPQLKPTHEENTNQNRSGWNKDSEDIGSKKEYFDIAQGFNNSKEYCIPIDGAEISLWDEDSTIPGDNDDLLNTTFASPNGSFSIEGQHSEIGNEEYYVLARTECGKAKWGVKNSEKCRRVSKISIDPEFIDRTYNFGDYGPYKAWVLAEELGENDLVLDDKSEKCQ</sequence>
<name>A0A914EAA2_9BILA</name>
<evidence type="ECO:0000256" key="5">
    <source>
        <dbReference type="SAM" id="MobiDB-lite"/>
    </source>
</evidence>
<dbReference type="PANTHER" id="PTHR21700:SF3">
    <property type="entry name" value="TRANSTHYRETIN-LIKE PROTEIN 5"/>
    <property type="match status" value="1"/>
</dbReference>
<keyword evidence="7" id="KW-1185">Reference proteome</keyword>
<evidence type="ECO:0000256" key="4">
    <source>
        <dbReference type="ARBA" id="ARBA00022729"/>
    </source>
</evidence>
<feature type="chain" id="PRO_5037480318" evidence="6">
    <location>
        <begin position="21"/>
        <end position="318"/>
    </location>
</feature>
<dbReference type="Pfam" id="PF01060">
    <property type="entry name" value="TTR-52"/>
    <property type="match status" value="2"/>
</dbReference>
<evidence type="ECO:0000256" key="3">
    <source>
        <dbReference type="ARBA" id="ARBA00022525"/>
    </source>
</evidence>
<comment type="similarity">
    <text evidence="2">Belongs to the nematode transthyretin-like family.</text>
</comment>
<dbReference type="PANTHER" id="PTHR21700">
    <property type="entry name" value="TRANSTHYRETIN-LIKE FAMILY PROTEIN-RELATED"/>
    <property type="match status" value="1"/>
</dbReference>